<keyword evidence="3" id="KW-1185">Reference proteome</keyword>
<comment type="caution">
    <text evidence="2">The sequence shown here is derived from an EMBL/GenBank/DDBJ whole genome shotgun (WGS) entry which is preliminary data.</text>
</comment>
<dbReference type="AlphaFoldDB" id="A0A3A6QM90"/>
<evidence type="ECO:0000256" key="1">
    <source>
        <dbReference type="SAM" id="SignalP"/>
    </source>
</evidence>
<accession>A0A3A6QM90</accession>
<sequence>MKGNWARSNVVGSYIVWCFLCSDLALASEDFDQRIKDRSREEADWGIAATYRVASIPFSVADGDQSVSTFVPMMFFENEFVFVDGLEGGVYLYHDDEQRFDISAVTRLRFVDIPASLQNANQGDAADFGFQWRMNLDPNWHADIEVMSDDQFRFHGNWRLGSEWQAGDWLLEPTMTLRYKDADFNSQYYAFSEFTHQRIGAGLDFNVGLDWRYHVYSNLYLLGSTSVTRLDSNAYNADIVDDRYQGEFSLGFGFFNAPHSAKSSMSDSKVIANQPYFRLAHGWATPSNIGDIMRFNREKDPFNNQLSSLFYGHPLTDELFGLPLDIYLTPGIAHHWSSEVQSASTEWVLAVKAYYTFNWPTPWRVGVAEGVSYIDNITYVEGSEMEEKGYTPSHLLNYLDFSVDVNIGQLLNIKDWRDVWLGYSLHHRSAIFESASQFGRIKGGSNYNTVYLQVDF</sequence>
<name>A0A3A6QM90_9VIBR</name>
<dbReference type="Proteomes" id="UP000273252">
    <property type="component" value="Unassembled WGS sequence"/>
</dbReference>
<dbReference type="EMBL" id="QVMU01000015">
    <property type="protein sequence ID" value="RJX69531.1"/>
    <property type="molecule type" value="Genomic_DNA"/>
</dbReference>
<keyword evidence="1" id="KW-0732">Signal</keyword>
<dbReference type="OrthoDB" id="92529at2"/>
<evidence type="ECO:0000313" key="3">
    <source>
        <dbReference type="Proteomes" id="UP000273252"/>
    </source>
</evidence>
<feature type="signal peptide" evidence="1">
    <location>
        <begin position="1"/>
        <end position="27"/>
    </location>
</feature>
<protein>
    <submittedName>
        <fullName evidence="2">MipA/OmpV family protein</fullName>
    </submittedName>
</protein>
<dbReference type="RefSeq" id="WP_120032811.1">
    <property type="nucleotide sequence ID" value="NZ_QVMU01000015.1"/>
</dbReference>
<evidence type="ECO:0000313" key="2">
    <source>
        <dbReference type="EMBL" id="RJX69531.1"/>
    </source>
</evidence>
<reference evidence="2 3" key="1">
    <citation type="submission" date="2018-08" db="EMBL/GenBank/DDBJ databases">
        <title>Vibrio isolated from the Eastern China Marginal Seas.</title>
        <authorList>
            <person name="Li Y."/>
        </authorList>
    </citation>
    <scope>NUCLEOTIDE SEQUENCE [LARGE SCALE GENOMIC DNA]</scope>
    <source>
        <strain evidence="2 3">BEI233</strain>
    </source>
</reference>
<organism evidence="2 3">
    <name type="scientific">Vibrio sinensis</name>
    <dbReference type="NCBI Taxonomy" id="2302434"/>
    <lineage>
        <taxon>Bacteria</taxon>
        <taxon>Pseudomonadati</taxon>
        <taxon>Pseudomonadota</taxon>
        <taxon>Gammaproteobacteria</taxon>
        <taxon>Vibrionales</taxon>
        <taxon>Vibrionaceae</taxon>
        <taxon>Vibrio</taxon>
    </lineage>
</organism>
<gene>
    <name evidence="2" type="ORF">DZ860_15190</name>
</gene>
<dbReference type="Pfam" id="PF06629">
    <property type="entry name" value="MipA"/>
    <property type="match status" value="1"/>
</dbReference>
<proteinExistence type="predicted"/>
<dbReference type="InterPro" id="IPR010583">
    <property type="entry name" value="MipA"/>
</dbReference>
<feature type="chain" id="PRO_5017227766" evidence="1">
    <location>
        <begin position="28"/>
        <end position="456"/>
    </location>
</feature>